<name>A0A7M4E774_CROPO</name>
<accession>A0A7M4E774</accession>
<feature type="compositionally biased region" description="Polar residues" evidence="1">
    <location>
        <begin position="1"/>
        <end position="27"/>
    </location>
</feature>
<protein>
    <submittedName>
        <fullName evidence="2">Uncharacterized protein</fullName>
    </submittedName>
</protein>
<reference evidence="2" key="1">
    <citation type="submission" date="2025-08" db="UniProtKB">
        <authorList>
            <consortium name="Ensembl"/>
        </authorList>
    </citation>
    <scope>IDENTIFICATION</scope>
</reference>
<evidence type="ECO:0000256" key="1">
    <source>
        <dbReference type="SAM" id="MobiDB-lite"/>
    </source>
</evidence>
<keyword evidence="3" id="KW-1185">Reference proteome</keyword>
<dbReference type="AlphaFoldDB" id="A0A7M4E774"/>
<feature type="compositionally biased region" description="Polar residues" evidence="1">
    <location>
        <begin position="35"/>
        <end position="60"/>
    </location>
</feature>
<dbReference type="GeneTree" id="ENSGT00990000210549"/>
<evidence type="ECO:0000313" key="3">
    <source>
        <dbReference type="Proteomes" id="UP000594220"/>
    </source>
</evidence>
<proteinExistence type="predicted"/>
<dbReference type="Ensembl" id="ENSCPRT00005006425.1">
    <property type="protein sequence ID" value="ENSCPRP00005005478.1"/>
    <property type="gene ID" value="ENSCPRG00005003934.1"/>
</dbReference>
<sequence>METGSAARTNGTAVNQEDVKSPSSPKQNGEETKKSTSPSRAQETVKSTGGSSLETGQVKSSLFPGGEWKRPIIQLLAVWGPEEAVSPFCRDRRPEETQLQPARARGRVKAQGEAGRCPVRLLHRQQAEGREVLPGVPGVLL</sequence>
<reference evidence="2" key="2">
    <citation type="submission" date="2025-09" db="UniProtKB">
        <authorList>
            <consortium name="Ensembl"/>
        </authorList>
    </citation>
    <scope>IDENTIFICATION</scope>
</reference>
<evidence type="ECO:0000313" key="2">
    <source>
        <dbReference type="Ensembl" id="ENSCPRP00005005478.1"/>
    </source>
</evidence>
<dbReference type="OMA" id="VWGPEEA"/>
<feature type="region of interest" description="Disordered" evidence="1">
    <location>
        <begin position="92"/>
        <end position="113"/>
    </location>
</feature>
<dbReference type="Proteomes" id="UP000594220">
    <property type="component" value="Unplaced"/>
</dbReference>
<organism evidence="2 3">
    <name type="scientific">Crocodylus porosus</name>
    <name type="common">Saltwater crocodile</name>
    <name type="synonym">Estuarine crocodile</name>
    <dbReference type="NCBI Taxonomy" id="8502"/>
    <lineage>
        <taxon>Eukaryota</taxon>
        <taxon>Metazoa</taxon>
        <taxon>Chordata</taxon>
        <taxon>Craniata</taxon>
        <taxon>Vertebrata</taxon>
        <taxon>Euteleostomi</taxon>
        <taxon>Archelosauria</taxon>
        <taxon>Archosauria</taxon>
        <taxon>Crocodylia</taxon>
        <taxon>Longirostres</taxon>
        <taxon>Crocodylidae</taxon>
        <taxon>Crocodylus</taxon>
    </lineage>
</organism>
<feature type="region of interest" description="Disordered" evidence="1">
    <location>
        <begin position="1"/>
        <end position="64"/>
    </location>
</feature>